<evidence type="ECO:0000256" key="4">
    <source>
        <dbReference type="SAM" id="MobiDB-lite"/>
    </source>
</evidence>
<feature type="transmembrane region" description="Helical" evidence="5">
    <location>
        <begin position="239"/>
        <end position="259"/>
    </location>
</feature>
<keyword evidence="3 5" id="KW-0472">Membrane</keyword>
<feature type="transmembrane region" description="Helical" evidence="5">
    <location>
        <begin position="298"/>
        <end position="317"/>
    </location>
</feature>
<organism evidence="6 7">
    <name type="scientific">Sporothrix stenoceras</name>
    <dbReference type="NCBI Taxonomy" id="5173"/>
    <lineage>
        <taxon>Eukaryota</taxon>
        <taxon>Fungi</taxon>
        <taxon>Dikarya</taxon>
        <taxon>Ascomycota</taxon>
        <taxon>Pezizomycotina</taxon>
        <taxon>Sordariomycetes</taxon>
        <taxon>Sordariomycetidae</taxon>
        <taxon>Ophiostomatales</taxon>
        <taxon>Ophiostomataceae</taxon>
        <taxon>Sporothrix</taxon>
    </lineage>
</organism>
<protein>
    <recommendedName>
        <fullName evidence="8">Golgi to ER traffic protein 2</fullName>
    </recommendedName>
</protein>
<feature type="compositionally biased region" description="Low complexity" evidence="4">
    <location>
        <begin position="89"/>
        <end position="100"/>
    </location>
</feature>
<feature type="transmembrane region" description="Helical" evidence="5">
    <location>
        <begin position="323"/>
        <end position="343"/>
    </location>
</feature>
<dbReference type="Proteomes" id="UP001583186">
    <property type="component" value="Unassembled WGS sequence"/>
</dbReference>
<gene>
    <name evidence="6" type="ORF">Sste5346_001943</name>
</gene>
<evidence type="ECO:0000313" key="6">
    <source>
        <dbReference type="EMBL" id="KAL1900882.1"/>
    </source>
</evidence>
<feature type="compositionally biased region" description="Low complexity" evidence="4">
    <location>
        <begin position="52"/>
        <end position="66"/>
    </location>
</feature>
<proteinExistence type="predicted"/>
<name>A0ABR3ZKX7_9PEZI</name>
<reference evidence="6 7" key="1">
    <citation type="journal article" date="2024" name="IMA Fungus">
        <title>IMA Genome - F19 : A genome assembly and annotation guide to empower mycologists, including annotated draft genome sequences of Ceratocystis pirilliformis, Diaporthe australafricana, Fusarium ophioides, Paecilomyces lecythidis, and Sporothrix stenoceras.</title>
        <authorList>
            <person name="Aylward J."/>
            <person name="Wilson A.M."/>
            <person name="Visagie C.M."/>
            <person name="Spraker J."/>
            <person name="Barnes I."/>
            <person name="Buitendag C."/>
            <person name="Ceriani C."/>
            <person name="Del Mar Angel L."/>
            <person name="du Plessis D."/>
            <person name="Fuchs T."/>
            <person name="Gasser K."/>
            <person name="Kramer D."/>
            <person name="Li W."/>
            <person name="Munsamy K."/>
            <person name="Piso A."/>
            <person name="Price J.L."/>
            <person name="Sonnekus B."/>
            <person name="Thomas C."/>
            <person name="van der Nest A."/>
            <person name="van Dijk A."/>
            <person name="van Heerden A."/>
            <person name="van Vuuren N."/>
            <person name="Yilmaz N."/>
            <person name="Duong T.A."/>
            <person name="van der Merwe N.A."/>
            <person name="Wingfield M.J."/>
            <person name="Wingfield B.D."/>
        </authorList>
    </citation>
    <scope>NUCLEOTIDE SEQUENCE [LARGE SCALE GENOMIC DNA]</scope>
    <source>
        <strain evidence="6 7">CMW 5346</strain>
    </source>
</reference>
<evidence type="ECO:0000313" key="7">
    <source>
        <dbReference type="Proteomes" id="UP001583186"/>
    </source>
</evidence>
<dbReference type="PANTHER" id="PTHR28263:SF1">
    <property type="entry name" value="GOLGI TO ER TRAFFIC PROTEIN 2"/>
    <property type="match status" value="1"/>
</dbReference>
<dbReference type="EMBL" id="JAWCUI010000008">
    <property type="protein sequence ID" value="KAL1900882.1"/>
    <property type="molecule type" value="Genomic_DNA"/>
</dbReference>
<feature type="compositionally biased region" description="Low complexity" evidence="4">
    <location>
        <begin position="1"/>
        <end position="18"/>
    </location>
</feature>
<sequence length="383" mass="38722">MTESASPSPAPEDAAAAQARRRKERREAKIKAGGSARLNKITGLGAGLQRDASSATPPTATQASSQEHGDPDEVDISDHFYQPSVSPRSVDASPRPDAASADVQLRQLLLAQQQQGGHQGAPNPFLFGDGPGAGGDPFGLGSVGGMGGPGMGGPGMGGPGGEGAEGDPFAAMLNQMMQTMGGAGGPGEGPGGPGGGFPGMPGMPGMGGAGGGFPGFPGFPGMGGPGQQQQAAKPSKSAALWRLVHFAVAVALGLYVALATPFTGTRIERDAAAAEHAASPDGVVLNSSVDNFALHKRYFFYAFATAETILLTSRIFLERGANGAGIGGSGAAGGLIGMAMGFLPPTIKRNVEIAMRYWQIFSTVRSDLLVCMFVLGVCAWLRS</sequence>
<dbReference type="InterPro" id="IPR028143">
    <property type="entry name" value="Get2/sif1"/>
</dbReference>
<evidence type="ECO:0000256" key="2">
    <source>
        <dbReference type="ARBA" id="ARBA00022989"/>
    </source>
</evidence>
<keyword evidence="2 5" id="KW-1133">Transmembrane helix</keyword>
<evidence type="ECO:0008006" key="8">
    <source>
        <dbReference type="Google" id="ProtNLM"/>
    </source>
</evidence>
<accession>A0ABR3ZKX7</accession>
<keyword evidence="7" id="KW-1185">Reference proteome</keyword>
<keyword evidence="1 5" id="KW-0812">Transmembrane</keyword>
<dbReference type="PANTHER" id="PTHR28263">
    <property type="entry name" value="GOLGI TO ER TRAFFIC PROTEIN 2"/>
    <property type="match status" value="1"/>
</dbReference>
<feature type="region of interest" description="Disordered" evidence="4">
    <location>
        <begin position="1"/>
        <end position="100"/>
    </location>
</feature>
<evidence type="ECO:0000256" key="3">
    <source>
        <dbReference type="ARBA" id="ARBA00023136"/>
    </source>
</evidence>
<dbReference type="Pfam" id="PF08690">
    <property type="entry name" value="GET2"/>
    <property type="match status" value="2"/>
</dbReference>
<evidence type="ECO:0000256" key="5">
    <source>
        <dbReference type="SAM" id="Phobius"/>
    </source>
</evidence>
<feature type="transmembrane region" description="Helical" evidence="5">
    <location>
        <begin position="364"/>
        <end position="382"/>
    </location>
</feature>
<comment type="caution">
    <text evidence="6">The sequence shown here is derived from an EMBL/GenBank/DDBJ whole genome shotgun (WGS) entry which is preliminary data.</text>
</comment>
<evidence type="ECO:0000256" key="1">
    <source>
        <dbReference type="ARBA" id="ARBA00022692"/>
    </source>
</evidence>